<proteinExistence type="inferred from homology"/>
<dbReference type="GO" id="GO:0003700">
    <property type="term" value="F:DNA-binding transcription factor activity"/>
    <property type="evidence" value="ECO:0007669"/>
    <property type="project" value="InterPro"/>
</dbReference>
<reference evidence="10" key="2">
    <citation type="submission" date="2021-02" db="EMBL/GenBank/DDBJ databases">
        <authorList>
            <person name="Kimball J.A."/>
            <person name="Haas M.W."/>
            <person name="Macchietto M."/>
            <person name="Kono T."/>
            <person name="Duquette J."/>
            <person name="Shao M."/>
        </authorList>
    </citation>
    <scope>NUCLEOTIDE SEQUENCE</scope>
    <source>
        <tissue evidence="10">Fresh leaf tissue</tissue>
    </source>
</reference>
<dbReference type="Pfam" id="PF10533">
    <property type="entry name" value="Plant_zn_clust"/>
    <property type="match status" value="1"/>
</dbReference>
<comment type="caution">
    <text evidence="10">The sequence shown here is derived from an EMBL/GenBank/DDBJ whole genome shotgun (WGS) entry which is preliminary data.</text>
</comment>
<keyword evidence="3" id="KW-0805">Transcription regulation</keyword>
<dbReference type="OrthoDB" id="1918969at2759"/>
<accession>A0A8J6BZG1</accession>
<reference evidence="10" key="1">
    <citation type="journal article" date="2021" name="bioRxiv">
        <title>Whole Genome Assembly and Annotation of Northern Wild Rice, Zizania palustris L., Supports a Whole Genome Duplication in the Zizania Genus.</title>
        <authorList>
            <person name="Haas M."/>
            <person name="Kono T."/>
            <person name="Macchietto M."/>
            <person name="Millas R."/>
            <person name="McGilp L."/>
            <person name="Shao M."/>
            <person name="Duquette J."/>
            <person name="Hirsch C.N."/>
            <person name="Kimball J."/>
        </authorList>
    </citation>
    <scope>NUCLEOTIDE SEQUENCE</scope>
    <source>
        <tissue evidence="10">Fresh leaf tissue</tissue>
    </source>
</reference>
<dbReference type="Pfam" id="PF03106">
    <property type="entry name" value="WRKY"/>
    <property type="match status" value="1"/>
</dbReference>
<evidence type="ECO:0000313" key="11">
    <source>
        <dbReference type="Proteomes" id="UP000729402"/>
    </source>
</evidence>
<evidence type="ECO:0000256" key="3">
    <source>
        <dbReference type="ARBA" id="ARBA00023015"/>
    </source>
</evidence>
<dbReference type="PANTHER" id="PTHR31282">
    <property type="entry name" value="WRKY TRANSCRIPTION FACTOR 21-RELATED"/>
    <property type="match status" value="1"/>
</dbReference>
<comment type="subcellular location">
    <subcellularLocation>
        <location evidence="1">Nucleus</location>
    </subcellularLocation>
</comment>
<dbReference type="Proteomes" id="UP000729402">
    <property type="component" value="Unassembled WGS sequence"/>
</dbReference>
<evidence type="ECO:0000256" key="7">
    <source>
        <dbReference type="ARBA" id="ARBA00059977"/>
    </source>
</evidence>
<dbReference type="SMART" id="SM00774">
    <property type="entry name" value="WRKY"/>
    <property type="match status" value="1"/>
</dbReference>
<dbReference type="InterPro" id="IPR018872">
    <property type="entry name" value="Zn-cluster-dom"/>
</dbReference>
<evidence type="ECO:0000256" key="4">
    <source>
        <dbReference type="ARBA" id="ARBA00023125"/>
    </source>
</evidence>
<comment type="function">
    <text evidence="7">Transcription factor. Interacts, when in complex with WRKY71, specifically with the W box (5'-(T)TGAC[CT]-3'), a frequently occurring elicitor-responsive cis-acting element. Represses specifically gibberellic acid (GA)-induced promoters in aleurone cells, probably by interfering with GAM1.</text>
</comment>
<evidence type="ECO:0000256" key="6">
    <source>
        <dbReference type="ARBA" id="ARBA00023242"/>
    </source>
</evidence>
<protein>
    <recommendedName>
        <fullName evidence="8">WRKY transcription factor WRKY51</fullName>
    </recommendedName>
</protein>
<evidence type="ECO:0000313" key="10">
    <source>
        <dbReference type="EMBL" id="KAG8098096.1"/>
    </source>
</evidence>
<gene>
    <name evidence="10" type="ORF">GUJ93_ZPchr0013g37755</name>
</gene>
<dbReference type="PROSITE" id="PS50811">
    <property type="entry name" value="WRKY"/>
    <property type="match status" value="1"/>
</dbReference>
<keyword evidence="5" id="KW-0804">Transcription</keyword>
<dbReference type="InterPro" id="IPR003657">
    <property type="entry name" value="WRKY_dom"/>
</dbReference>
<dbReference type="GO" id="GO:0005634">
    <property type="term" value="C:nucleus"/>
    <property type="evidence" value="ECO:0007669"/>
    <property type="project" value="UniProtKB-SubCell"/>
</dbReference>
<name>A0A8J6BZG1_ZIZPA</name>
<organism evidence="10 11">
    <name type="scientific">Zizania palustris</name>
    <name type="common">Northern wild rice</name>
    <dbReference type="NCBI Taxonomy" id="103762"/>
    <lineage>
        <taxon>Eukaryota</taxon>
        <taxon>Viridiplantae</taxon>
        <taxon>Streptophyta</taxon>
        <taxon>Embryophyta</taxon>
        <taxon>Tracheophyta</taxon>
        <taxon>Spermatophyta</taxon>
        <taxon>Magnoliopsida</taxon>
        <taxon>Liliopsida</taxon>
        <taxon>Poales</taxon>
        <taxon>Poaceae</taxon>
        <taxon>BOP clade</taxon>
        <taxon>Oryzoideae</taxon>
        <taxon>Oryzeae</taxon>
        <taxon>Zizaniinae</taxon>
        <taxon>Zizania</taxon>
    </lineage>
</organism>
<comment type="similarity">
    <text evidence="2">Belongs to the WRKY group II-a family.</text>
</comment>
<evidence type="ECO:0000259" key="9">
    <source>
        <dbReference type="PROSITE" id="PS50811"/>
    </source>
</evidence>
<keyword evidence="11" id="KW-1185">Reference proteome</keyword>
<evidence type="ECO:0000256" key="2">
    <source>
        <dbReference type="ARBA" id="ARBA00008189"/>
    </source>
</evidence>
<feature type="domain" description="WRKY" evidence="9">
    <location>
        <begin position="316"/>
        <end position="382"/>
    </location>
</feature>
<evidence type="ECO:0000256" key="8">
    <source>
        <dbReference type="ARBA" id="ARBA00070168"/>
    </source>
</evidence>
<dbReference type="EMBL" id="JAAALK010000079">
    <property type="protein sequence ID" value="KAG8098096.1"/>
    <property type="molecule type" value="Genomic_DNA"/>
</dbReference>
<keyword evidence="6" id="KW-0539">Nucleus</keyword>
<keyword evidence="4" id="KW-0238">DNA-binding</keyword>
<evidence type="ECO:0000256" key="5">
    <source>
        <dbReference type="ARBA" id="ARBA00023163"/>
    </source>
</evidence>
<dbReference type="AlphaFoldDB" id="A0A8J6BZG1"/>
<dbReference type="FunFam" id="2.20.25.80:FF:000004">
    <property type="entry name" value="WRKY transcription factor 65"/>
    <property type="match status" value="1"/>
</dbReference>
<evidence type="ECO:0000256" key="1">
    <source>
        <dbReference type="ARBA" id="ARBA00004123"/>
    </source>
</evidence>
<sequence>MEGMEESNKEAVQSCHRVLALFPNPHSQLVPSKDLAAATREAVSKFGSLTSKLNNGNGLQGHARVRKSKKPLPIFDSNLFLESPALATSTTAKMSNSNPSPITSLQLFPRYHQMEGSSSKDPVRIPAQLPKRLLLDNPAVDAEGQSRGSPLQIIQPVSVAPPAGTPPPALPWAHLHVIQQHQSYQRFQLLQQMKMQSEMMKKGGLGEQGGTNDGGKGVNLKFDSSNCTASSRSFLSSLSMEGSLVSLDGSRSSQPFQLVSGSQTSSTPELGLMQRRRCTGREDGSGRCTTGSRCHCSKKRKLRIRRSIKVPAISNKVADIPADEFSWRKYGQKPIKGSPHPRGYYKCSSVRGCPARKHVERCVDDPSMLIVTYEGDHNHNRVLAAQPA</sequence>
<dbReference type="InterPro" id="IPR044810">
    <property type="entry name" value="WRKY_plant"/>
</dbReference>
<dbReference type="GO" id="GO:0043565">
    <property type="term" value="F:sequence-specific DNA binding"/>
    <property type="evidence" value="ECO:0007669"/>
    <property type="project" value="InterPro"/>
</dbReference>